<keyword evidence="2" id="KW-1185">Reference proteome</keyword>
<dbReference type="AlphaFoldDB" id="A0A1V9E5A3"/>
<dbReference type="Proteomes" id="UP000192610">
    <property type="component" value="Unassembled WGS sequence"/>
</dbReference>
<comment type="caution">
    <text evidence="1">The sequence shown here is derived from an EMBL/GenBank/DDBJ whole genome shotgun (WGS) entry which is preliminary data.</text>
</comment>
<name>A0A1V9E5A3_9BACT</name>
<dbReference type="STRING" id="354355.SAMN05660816_03852"/>
<organism evidence="1 2">
    <name type="scientific">Niastella yeongjuensis</name>
    <dbReference type="NCBI Taxonomy" id="354355"/>
    <lineage>
        <taxon>Bacteria</taxon>
        <taxon>Pseudomonadati</taxon>
        <taxon>Bacteroidota</taxon>
        <taxon>Chitinophagia</taxon>
        <taxon>Chitinophagales</taxon>
        <taxon>Chitinophagaceae</taxon>
        <taxon>Niastella</taxon>
    </lineage>
</organism>
<sequence length="89" mass="11229">MKETTDSRTYNLVRKELYAACSRCPWHPTFWRTCIDNPYTPMYMENDTRQIRNHPNWKLVSRNRKQWMKKRFIEVKQRSRSRFVTYYTW</sequence>
<dbReference type="EMBL" id="LVXG01000067">
    <property type="protein sequence ID" value="OQP41095.1"/>
    <property type="molecule type" value="Genomic_DNA"/>
</dbReference>
<protein>
    <submittedName>
        <fullName evidence="1">Uncharacterized protein</fullName>
    </submittedName>
</protein>
<accession>A0A1V9E5A3</accession>
<reference evidence="2" key="1">
    <citation type="submission" date="2016-04" db="EMBL/GenBank/DDBJ databases">
        <authorList>
            <person name="Chen L."/>
            <person name="Zhuang W."/>
            <person name="Wang G."/>
        </authorList>
    </citation>
    <scope>NUCLEOTIDE SEQUENCE [LARGE SCALE GENOMIC DNA]</scope>
    <source>
        <strain evidence="2">17621</strain>
    </source>
</reference>
<evidence type="ECO:0000313" key="2">
    <source>
        <dbReference type="Proteomes" id="UP000192610"/>
    </source>
</evidence>
<proteinExistence type="predicted"/>
<evidence type="ECO:0000313" key="1">
    <source>
        <dbReference type="EMBL" id="OQP41095.1"/>
    </source>
</evidence>
<gene>
    <name evidence="1" type="ORF">A4H97_15985</name>
</gene>